<evidence type="ECO:0000256" key="3">
    <source>
        <dbReference type="ARBA" id="ARBA00007823"/>
    </source>
</evidence>
<keyword evidence="5" id="KW-0819">tRNA processing</keyword>
<sequence length="88" mass="10289">MNAKFTLLNHFSQRYPKLPILSEEQSNVCFSFDLMSIPMKQIPLLPKFTNAIQLAFKDEEAEEDKDIEMNTADKKPSKKQQQKKKDIK</sequence>
<evidence type="ECO:0000256" key="11">
    <source>
        <dbReference type="SAM" id="MobiDB-lite"/>
    </source>
</evidence>
<dbReference type="InterPro" id="IPR036866">
    <property type="entry name" value="RibonucZ/Hydroxyglut_hydro"/>
</dbReference>
<comment type="catalytic activity">
    <reaction evidence="1">
        <text>Endonucleolytic cleavage of RNA, removing extra 3' nucleotides from tRNA precursor, generating 3' termini of tRNAs. A 3'-hydroxy group is left at the tRNA terminus and a 5'-phosphoryl group is left at the trailer molecule.</text>
        <dbReference type="EC" id="3.1.26.11"/>
    </reaction>
</comment>
<gene>
    <name evidence="12" type="ORF">MAM1_0052c03426</name>
</gene>
<dbReference type="GO" id="GO:0042781">
    <property type="term" value="F:3'-tRNA processing endoribonuclease activity"/>
    <property type="evidence" value="ECO:0007669"/>
    <property type="project" value="UniProtKB-EC"/>
</dbReference>
<reference evidence="12" key="1">
    <citation type="submission" date="2014-09" db="EMBL/GenBank/DDBJ databases">
        <title>Draft genome sequence of an oleaginous Mucoromycotina fungus Mucor ambiguus NBRC6742.</title>
        <authorList>
            <person name="Takeda I."/>
            <person name="Yamane N."/>
            <person name="Morita T."/>
            <person name="Tamano K."/>
            <person name="Machida M."/>
            <person name="Baker S."/>
            <person name="Koike H."/>
        </authorList>
    </citation>
    <scope>NUCLEOTIDE SEQUENCE</scope>
    <source>
        <strain evidence="12">NBRC 6742</strain>
    </source>
</reference>
<dbReference type="GO" id="GO:0046872">
    <property type="term" value="F:metal ion binding"/>
    <property type="evidence" value="ECO:0007669"/>
    <property type="project" value="UniProtKB-KW"/>
</dbReference>
<accession>A0A0C9LTR7</accession>
<keyword evidence="6" id="KW-0540">Nuclease</keyword>
<evidence type="ECO:0000256" key="4">
    <source>
        <dbReference type="ARBA" id="ARBA00012477"/>
    </source>
</evidence>
<evidence type="ECO:0000256" key="2">
    <source>
        <dbReference type="ARBA" id="ARBA00001947"/>
    </source>
</evidence>
<keyword evidence="7" id="KW-0479">Metal-binding</keyword>
<keyword evidence="10" id="KW-0862">Zinc</keyword>
<dbReference type="STRING" id="91626.A0A0C9LTR7"/>
<dbReference type="PANTHER" id="PTHR12553">
    <property type="entry name" value="ZINC PHOSPHODIESTERASE ELAC PROTEIN 2"/>
    <property type="match status" value="1"/>
</dbReference>
<comment type="similarity">
    <text evidence="3">Belongs to the RNase Z family.</text>
</comment>
<keyword evidence="9" id="KW-0378">Hydrolase</keyword>
<dbReference type="EMBL" id="DF836341">
    <property type="protein sequence ID" value="GAN03970.1"/>
    <property type="molecule type" value="Genomic_DNA"/>
</dbReference>
<evidence type="ECO:0000256" key="6">
    <source>
        <dbReference type="ARBA" id="ARBA00022722"/>
    </source>
</evidence>
<evidence type="ECO:0000256" key="10">
    <source>
        <dbReference type="ARBA" id="ARBA00022833"/>
    </source>
</evidence>
<proteinExistence type="inferred from homology"/>
<protein>
    <recommendedName>
        <fullName evidence="4">ribonuclease Z</fullName>
        <ecNumber evidence="4">3.1.26.11</ecNumber>
    </recommendedName>
</protein>
<keyword evidence="8" id="KW-0255">Endonuclease</keyword>
<feature type="compositionally biased region" description="Basic residues" evidence="11">
    <location>
        <begin position="76"/>
        <end position="88"/>
    </location>
</feature>
<evidence type="ECO:0000256" key="5">
    <source>
        <dbReference type="ARBA" id="ARBA00022694"/>
    </source>
</evidence>
<dbReference type="PANTHER" id="PTHR12553:SF49">
    <property type="entry name" value="ZINC PHOSPHODIESTERASE ELAC PROTEIN 2"/>
    <property type="match status" value="1"/>
</dbReference>
<dbReference type="EC" id="3.1.26.11" evidence="4"/>
<organism evidence="12">
    <name type="scientific">Mucor ambiguus</name>
    <dbReference type="NCBI Taxonomy" id="91626"/>
    <lineage>
        <taxon>Eukaryota</taxon>
        <taxon>Fungi</taxon>
        <taxon>Fungi incertae sedis</taxon>
        <taxon>Mucoromycota</taxon>
        <taxon>Mucoromycotina</taxon>
        <taxon>Mucoromycetes</taxon>
        <taxon>Mucorales</taxon>
        <taxon>Mucorineae</taxon>
        <taxon>Mucoraceae</taxon>
        <taxon>Mucor</taxon>
    </lineage>
</organism>
<dbReference type="GO" id="GO:1990180">
    <property type="term" value="P:mitochondrial tRNA 3'-end processing"/>
    <property type="evidence" value="ECO:0007669"/>
    <property type="project" value="TreeGrafter"/>
</dbReference>
<dbReference type="InterPro" id="IPR047151">
    <property type="entry name" value="RNZ2-like"/>
</dbReference>
<evidence type="ECO:0000256" key="7">
    <source>
        <dbReference type="ARBA" id="ARBA00022723"/>
    </source>
</evidence>
<evidence type="ECO:0000313" key="12">
    <source>
        <dbReference type="EMBL" id="GAN03970.1"/>
    </source>
</evidence>
<keyword evidence="13" id="KW-1185">Reference proteome</keyword>
<evidence type="ECO:0000313" key="13">
    <source>
        <dbReference type="Proteomes" id="UP000053815"/>
    </source>
</evidence>
<dbReference type="Proteomes" id="UP000053815">
    <property type="component" value="Unassembled WGS sequence"/>
</dbReference>
<evidence type="ECO:0000256" key="8">
    <source>
        <dbReference type="ARBA" id="ARBA00022759"/>
    </source>
</evidence>
<feature type="region of interest" description="Disordered" evidence="11">
    <location>
        <begin position="59"/>
        <end position="88"/>
    </location>
</feature>
<dbReference type="GO" id="GO:0005739">
    <property type="term" value="C:mitochondrion"/>
    <property type="evidence" value="ECO:0007669"/>
    <property type="project" value="TreeGrafter"/>
</dbReference>
<evidence type="ECO:0000256" key="9">
    <source>
        <dbReference type="ARBA" id="ARBA00022801"/>
    </source>
</evidence>
<comment type="cofactor">
    <cofactor evidence="2">
        <name>Zn(2+)</name>
        <dbReference type="ChEBI" id="CHEBI:29105"/>
    </cofactor>
</comment>
<dbReference type="OrthoDB" id="2367080at2759"/>
<dbReference type="AlphaFoldDB" id="A0A0C9LTR7"/>
<dbReference type="Gene3D" id="3.60.15.10">
    <property type="entry name" value="Ribonuclease Z/Hydroxyacylglutathione hydrolase-like"/>
    <property type="match status" value="1"/>
</dbReference>
<name>A0A0C9LTR7_9FUNG</name>
<evidence type="ECO:0000256" key="1">
    <source>
        <dbReference type="ARBA" id="ARBA00000402"/>
    </source>
</evidence>